<comment type="caution">
    <text evidence="3">The sequence shown here is derived from an EMBL/GenBank/DDBJ whole genome shotgun (WGS) entry which is preliminary data.</text>
</comment>
<name>A0A4Z0M929_9GAMM</name>
<dbReference type="Gene3D" id="3.30.70.1290">
    <property type="entry name" value="Transposase IS200-like"/>
    <property type="match status" value="1"/>
</dbReference>
<dbReference type="AlphaFoldDB" id="A0A4Z0M929"/>
<dbReference type="SMART" id="SM01321">
    <property type="entry name" value="Y1_Tnp"/>
    <property type="match status" value="1"/>
</dbReference>
<reference evidence="3 4" key="1">
    <citation type="submission" date="2019-04" db="EMBL/GenBank/DDBJ databases">
        <title>Taxonomy of novel Haliea sp. from mangrove soil of West Coast of India.</title>
        <authorList>
            <person name="Verma A."/>
            <person name="Kumar P."/>
            <person name="Krishnamurthi S."/>
        </authorList>
    </citation>
    <scope>NUCLEOTIDE SEQUENCE [LARGE SCALE GENOMIC DNA]</scope>
    <source>
        <strain evidence="3 4">SAOS-164</strain>
    </source>
</reference>
<protein>
    <submittedName>
        <fullName evidence="3">Transposase</fullName>
    </submittedName>
</protein>
<evidence type="ECO:0000313" key="4">
    <source>
        <dbReference type="Proteomes" id="UP000298050"/>
    </source>
</evidence>
<gene>
    <name evidence="3" type="ORF">E4634_01320</name>
</gene>
<feature type="compositionally biased region" description="Polar residues" evidence="1">
    <location>
        <begin position="211"/>
        <end position="220"/>
    </location>
</feature>
<accession>A0A4Z0M929</accession>
<dbReference type="PANTHER" id="PTHR34322">
    <property type="entry name" value="TRANSPOSASE, Y1_TNP DOMAIN-CONTAINING"/>
    <property type="match status" value="1"/>
</dbReference>
<feature type="compositionally biased region" description="Basic and acidic residues" evidence="1">
    <location>
        <begin position="193"/>
        <end position="209"/>
    </location>
</feature>
<evidence type="ECO:0000256" key="1">
    <source>
        <dbReference type="SAM" id="MobiDB-lite"/>
    </source>
</evidence>
<sequence length="245" mass="27964">MPRKPRMFLPGHPAHLVQRGHNRQPVFFAEEDYLAYQSFLSQAIERYDCALHAYVLMTNHVHLLMTPSSETGISQALQYTGQRYVPYINKKYERSGTLWEGRFRASIIDSNTYLLACYRYIEMNPVRAGMVTAPEAYRWSSYACNAGTGEDPLVTPHSRYAALGTTRDECTRNYRRLFKAADDGNELQLIREHTRSGTPMGDDKFRDEIENTLSVRTGQPQRGRPEKPLADPLPLDQSISGQKGL</sequence>
<dbReference type="PANTHER" id="PTHR34322:SF2">
    <property type="entry name" value="TRANSPOSASE IS200-LIKE DOMAIN-CONTAINING PROTEIN"/>
    <property type="match status" value="1"/>
</dbReference>
<organism evidence="3 4">
    <name type="scientific">Mangrovimicrobium sediminis</name>
    <dbReference type="NCBI Taxonomy" id="2562682"/>
    <lineage>
        <taxon>Bacteria</taxon>
        <taxon>Pseudomonadati</taxon>
        <taxon>Pseudomonadota</taxon>
        <taxon>Gammaproteobacteria</taxon>
        <taxon>Cellvibrionales</taxon>
        <taxon>Halieaceae</taxon>
        <taxon>Mangrovimicrobium</taxon>
    </lineage>
</organism>
<dbReference type="GO" id="GO:0003677">
    <property type="term" value="F:DNA binding"/>
    <property type="evidence" value="ECO:0007669"/>
    <property type="project" value="InterPro"/>
</dbReference>
<dbReference type="InterPro" id="IPR036515">
    <property type="entry name" value="Transposase_17_sf"/>
</dbReference>
<keyword evidence="4" id="KW-1185">Reference proteome</keyword>
<dbReference type="GO" id="GO:0004803">
    <property type="term" value="F:transposase activity"/>
    <property type="evidence" value="ECO:0007669"/>
    <property type="project" value="InterPro"/>
</dbReference>
<dbReference type="EMBL" id="SRLE01000001">
    <property type="protein sequence ID" value="TGD76213.1"/>
    <property type="molecule type" value="Genomic_DNA"/>
</dbReference>
<dbReference type="GO" id="GO:0006313">
    <property type="term" value="P:DNA transposition"/>
    <property type="evidence" value="ECO:0007669"/>
    <property type="project" value="InterPro"/>
</dbReference>
<dbReference type="InterPro" id="IPR002686">
    <property type="entry name" value="Transposase_17"/>
</dbReference>
<feature type="domain" description="Transposase IS200-like" evidence="2">
    <location>
        <begin position="9"/>
        <end position="124"/>
    </location>
</feature>
<dbReference type="SUPFAM" id="SSF143422">
    <property type="entry name" value="Transposase IS200-like"/>
    <property type="match status" value="1"/>
</dbReference>
<dbReference type="OrthoDB" id="9814067at2"/>
<dbReference type="Proteomes" id="UP000298050">
    <property type="component" value="Unassembled WGS sequence"/>
</dbReference>
<dbReference type="Pfam" id="PF01797">
    <property type="entry name" value="Y1_Tnp"/>
    <property type="match status" value="1"/>
</dbReference>
<evidence type="ECO:0000259" key="2">
    <source>
        <dbReference type="SMART" id="SM01321"/>
    </source>
</evidence>
<evidence type="ECO:0000313" key="3">
    <source>
        <dbReference type="EMBL" id="TGD76213.1"/>
    </source>
</evidence>
<feature type="region of interest" description="Disordered" evidence="1">
    <location>
        <begin position="193"/>
        <end position="245"/>
    </location>
</feature>
<proteinExistence type="predicted"/>